<reference evidence="2" key="2">
    <citation type="submission" date="2015-04" db="EMBL/GenBank/DDBJ databases">
        <authorList>
            <person name="Harrison R.L."/>
            <person name="Keena M.A."/>
            <person name="Rowley D.L."/>
        </authorList>
    </citation>
    <scope>NUCLEOTIDE SEQUENCE</scope>
    <source>
        <strain evidence="2">2161</strain>
    </source>
</reference>
<evidence type="ECO:0000256" key="1">
    <source>
        <dbReference type="SAM" id="MobiDB-lite"/>
    </source>
</evidence>
<reference evidence="2" key="1">
    <citation type="journal article" date="2014" name="J. Invertebr. Pathol.">
        <title>Classification, genetic variation and pathogenicity of Lymantria dispar nucleopolyhedrovirus isolates from Asia, Europe, and North America.</title>
        <authorList>
            <person name="Harrison R.L."/>
            <person name="Keena M.A."/>
            <person name="Rowley D.L."/>
        </authorList>
    </citation>
    <scope>NUCLEOTIDE SEQUENCE</scope>
    <source>
        <strain evidence="2">2161</strain>
    </source>
</reference>
<sequence length="50" mass="5651">MAKERIKFVYKIILPAIRKTGKRRDQRADGRALPPSAHCSPASRVDRSCV</sequence>
<organism evidence="2">
    <name type="scientific">Lymantria dispar multicapsid nuclear polyhedrosis virus</name>
    <name type="common">LdMNPV</name>
    <dbReference type="NCBI Taxonomy" id="10449"/>
    <lineage>
        <taxon>Viruses</taxon>
        <taxon>Viruses incertae sedis</taxon>
        <taxon>Naldaviricetes</taxon>
        <taxon>Lefavirales</taxon>
        <taxon>Baculoviridae</taxon>
        <taxon>Alphabaculovirus</taxon>
        <taxon>Alphabaculovirus lydisparis</taxon>
    </lineage>
</organism>
<accession>V9TII6</accession>
<proteinExistence type="predicted"/>
<name>V9TII6_NPVLD</name>
<protein>
    <submittedName>
        <fullName evidence="2">BRO-J</fullName>
    </submittedName>
</protein>
<organismHost>
    <name type="scientific">Lepidoptera</name>
    <name type="common">moths &amp; butterflies</name>
    <dbReference type="NCBI Taxonomy" id="7088"/>
</organismHost>
<dbReference type="EMBL" id="KF695050">
    <property type="protein sequence ID" value="AHC69613.1"/>
    <property type="molecule type" value="Genomic_DNA"/>
</dbReference>
<evidence type="ECO:0000313" key="2">
    <source>
        <dbReference type="EMBL" id="AHC69613.1"/>
    </source>
</evidence>
<feature type="region of interest" description="Disordered" evidence="1">
    <location>
        <begin position="20"/>
        <end position="50"/>
    </location>
</feature>